<sequence>MQYKKFGDTYAVRLEKGEEVVAAIKGLCEKEQIRLGTVTGLGAADRIVIGLFNTVEKKYYSTTYTEPMEMTALCGNVTEMDGQIYLHFHANFGRAGGAVIGGHLNEAHISATGEIFVRRLDGEVGRTFNEEIGLNLMKF</sequence>
<reference evidence="3 5" key="2">
    <citation type="submission" date="2018-08" db="EMBL/GenBank/DDBJ databases">
        <title>A genome reference for cultivated species of the human gut microbiota.</title>
        <authorList>
            <person name="Zou Y."/>
            <person name="Xue W."/>
            <person name="Luo G."/>
        </authorList>
    </citation>
    <scope>NUCLEOTIDE SEQUENCE [LARGE SCALE GENOMIC DNA]</scope>
    <source>
        <strain evidence="3 5">TF05-12AC</strain>
    </source>
</reference>
<protein>
    <submittedName>
        <fullName evidence="2 3">DNA-binding protein</fullName>
    </submittedName>
</protein>
<dbReference type="Proteomes" id="UP000260828">
    <property type="component" value="Unassembled WGS sequence"/>
</dbReference>
<evidence type="ECO:0000313" key="4">
    <source>
        <dbReference type="Proteomes" id="UP000095765"/>
    </source>
</evidence>
<keyword evidence="2" id="KW-0238">DNA-binding</keyword>
<dbReference type="InterPro" id="IPR025707">
    <property type="entry name" value="DNA_bp_PD1"/>
</dbReference>
<dbReference type="EMBL" id="CZBE01000052">
    <property type="protein sequence ID" value="CUQ26044.1"/>
    <property type="molecule type" value="Genomic_DNA"/>
</dbReference>
<dbReference type="PROSITE" id="PS51742">
    <property type="entry name" value="PPC"/>
    <property type="match status" value="1"/>
</dbReference>
<dbReference type="GO" id="GO:0003677">
    <property type="term" value="F:DNA binding"/>
    <property type="evidence" value="ECO:0007669"/>
    <property type="project" value="UniProtKB-KW"/>
</dbReference>
<dbReference type="AlphaFoldDB" id="A0A174UU74"/>
<dbReference type="CDD" id="cd11378">
    <property type="entry name" value="DUF296"/>
    <property type="match status" value="1"/>
</dbReference>
<gene>
    <name evidence="3" type="ORF">DXC40_18215</name>
    <name evidence="2" type="ORF">ERS852551_03746</name>
</gene>
<proteinExistence type="predicted"/>
<name>A0A174UU74_9FIRM</name>
<accession>A0A174UU74</accession>
<evidence type="ECO:0000259" key="1">
    <source>
        <dbReference type="PROSITE" id="PS51742"/>
    </source>
</evidence>
<dbReference type="GeneID" id="72462530"/>
<reference evidence="2 4" key="1">
    <citation type="submission" date="2015-09" db="EMBL/GenBank/DDBJ databases">
        <authorList>
            <consortium name="Pathogen Informatics"/>
        </authorList>
    </citation>
    <scope>NUCLEOTIDE SEQUENCE [LARGE SCALE GENOMIC DNA]</scope>
    <source>
        <strain evidence="2 4">2789STDY5834939</strain>
    </source>
</reference>
<dbReference type="Gene3D" id="3.30.1330.80">
    <property type="entry name" value="Hypothetical protein, similar to alpha- acetolactate decarboxylase, domain 2"/>
    <property type="match status" value="1"/>
</dbReference>
<dbReference type="SUPFAM" id="SSF117856">
    <property type="entry name" value="AF0104/ALDC/Ptd012-like"/>
    <property type="match status" value="1"/>
</dbReference>
<feature type="domain" description="PPC" evidence="1">
    <location>
        <begin position="4"/>
        <end position="139"/>
    </location>
</feature>
<dbReference type="InterPro" id="IPR005175">
    <property type="entry name" value="PPC_dom"/>
</dbReference>
<dbReference type="PANTHER" id="PTHR34988">
    <property type="entry name" value="PROTEIN, PUTATIVE-RELATED"/>
    <property type="match status" value="1"/>
</dbReference>
<dbReference type="PANTHER" id="PTHR34988:SF1">
    <property type="entry name" value="DNA-BINDING PROTEIN"/>
    <property type="match status" value="1"/>
</dbReference>
<evidence type="ECO:0000313" key="2">
    <source>
        <dbReference type="EMBL" id="CUQ26044.1"/>
    </source>
</evidence>
<dbReference type="RefSeq" id="WP_006876073.1">
    <property type="nucleotide sequence ID" value="NZ_CABIWA010000012.1"/>
</dbReference>
<evidence type="ECO:0000313" key="3">
    <source>
        <dbReference type="EMBL" id="RGE63901.1"/>
    </source>
</evidence>
<evidence type="ECO:0000313" key="5">
    <source>
        <dbReference type="Proteomes" id="UP000260828"/>
    </source>
</evidence>
<dbReference type="OrthoDB" id="9791702at2"/>
<organism evidence="2 4">
    <name type="scientific">Anaerotruncus colihominis</name>
    <dbReference type="NCBI Taxonomy" id="169435"/>
    <lineage>
        <taxon>Bacteria</taxon>
        <taxon>Bacillati</taxon>
        <taxon>Bacillota</taxon>
        <taxon>Clostridia</taxon>
        <taxon>Eubacteriales</taxon>
        <taxon>Oscillospiraceae</taxon>
        <taxon>Anaerotruncus</taxon>
    </lineage>
</organism>
<dbReference type="EMBL" id="QVME01000019">
    <property type="protein sequence ID" value="RGE63901.1"/>
    <property type="molecule type" value="Genomic_DNA"/>
</dbReference>
<dbReference type="Pfam" id="PF03479">
    <property type="entry name" value="PCC"/>
    <property type="match status" value="1"/>
</dbReference>
<dbReference type="PIRSF" id="PIRSF016702">
    <property type="entry name" value="DNA_bp_PD1"/>
    <property type="match status" value="1"/>
</dbReference>
<dbReference type="Proteomes" id="UP000095765">
    <property type="component" value="Unassembled WGS sequence"/>
</dbReference>